<organism evidence="1 2">
    <name type="scientific">Kipferlia bialata</name>
    <dbReference type="NCBI Taxonomy" id="797122"/>
    <lineage>
        <taxon>Eukaryota</taxon>
        <taxon>Metamonada</taxon>
        <taxon>Carpediemonas-like organisms</taxon>
        <taxon>Kipferlia</taxon>
    </lineage>
</organism>
<dbReference type="EMBL" id="BDIP01000028">
    <property type="protein sequence ID" value="GIQ79607.1"/>
    <property type="molecule type" value="Genomic_DNA"/>
</dbReference>
<gene>
    <name evidence="1" type="ORF">KIPB_000274</name>
</gene>
<keyword evidence="2" id="KW-1185">Reference proteome</keyword>
<evidence type="ECO:0000313" key="2">
    <source>
        <dbReference type="Proteomes" id="UP000265618"/>
    </source>
</evidence>
<reference evidence="1 2" key="1">
    <citation type="journal article" date="2018" name="PLoS ONE">
        <title>The draft genome of Kipferlia bialata reveals reductive genome evolution in fornicate parasites.</title>
        <authorList>
            <person name="Tanifuji G."/>
            <person name="Takabayashi S."/>
            <person name="Kume K."/>
            <person name="Takagi M."/>
            <person name="Nakayama T."/>
            <person name="Kamikawa R."/>
            <person name="Inagaki Y."/>
            <person name="Hashimoto T."/>
        </authorList>
    </citation>
    <scope>NUCLEOTIDE SEQUENCE [LARGE SCALE GENOMIC DNA]</scope>
    <source>
        <strain evidence="1">NY0173</strain>
    </source>
</reference>
<name>A0A9K3CN61_9EUKA</name>
<comment type="caution">
    <text evidence="1">The sequence shown here is derived from an EMBL/GenBank/DDBJ whole genome shotgun (WGS) entry which is preliminary data.</text>
</comment>
<dbReference type="Proteomes" id="UP000265618">
    <property type="component" value="Unassembled WGS sequence"/>
</dbReference>
<evidence type="ECO:0000313" key="1">
    <source>
        <dbReference type="EMBL" id="GIQ79607.1"/>
    </source>
</evidence>
<dbReference type="AlphaFoldDB" id="A0A9K3CN61"/>
<accession>A0A9K3CN61</accession>
<sequence>MVCLSFCSHILPSLSTSLWVSLAPLMRLTQCLNVYGQVSIATEWVPLGNTALICSAVITLEILVRADRAYGSSYAERYAVVYKHLQQALKASVLMSTVYEKQLYHPRVRLTTHYIHNQMLSLTQWKFHRFPLPHFTIDQGHESECFFDPQVHWCTIQYGFSRTTNSGMCSRTLIDGVQGTLNASEDLRAVLDYPPMKAPDDSELLQSYNAPENLGLALFLTLDSGLMLLHQKIKRWHYQRFIRPAMPCLCENIPTPSIGDYARLRAQHRHILPRLRILMEAPAFDMAILEAESPLTHMLLYTAHTLSVLPDVPEVSLCRILLAAEPLVMRSGSLYVADTALSLYLLNHVLQQLRGDDPGWFADSACLALLVAAFFTHTDRPAMSEECMAVTGCPRYMIHSGPNPCAKHSCSLFMLLEQTLPIKQYFPCFRELVRDIMIGAFHGFENGFSPGRLSCHSSLTDWAGAALVTLTDPGPTTPTGITLRLLLSSVLHLVRMGRYTADWATCHTLCLAYAREENFFSFLDREMELRSSPFVYTTLDDYMEHLSSETDHIYSMCSELCRFARKCVPLHCDALCRLAEGVTERAADNHQRWVTHFGAGCGLDEESSSGEYAPLESEDF</sequence>
<proteinExistence type="predicted"/>
<protein>
    <submittedName>
        <fullName evidence="1">Uncharacterized protein</fullName>
    </submittedName>
</protein>